<keyword evidence="12" id="KW-1185">Reference proteome</keyword>
<dbReference type="eggNOG" id="COG0344">
    <property type="taxonomic scope" value="Bacteria"/>
</dbReference>
<evidence type="ECO:0000256" key="5">
    <source>
        <dbReference type="ARBA" id="ARBA00022989"/>
    </source>
</evidence>
<evidence type="ECO:0000256" key="9">
    <source>
        <dbReference type="ARBA" id="ARBA00023264"/>
    </source>
</evidence>
<keyword evidence="9 10" id="KW-1208">Phospholipid metabolism</keyword>
<keyword evidence="3 10" id="KW-0808">Transferase</keyword>
<name>B7IGG0_THEAB</name>
<comment type="pathway">
    <text evidence="10">Lipid metabolism; phospholipid metabolism.</text>
</comment>
<keyword evidence="6 10" id="KW-0443">Lipid metabolism</keyword>
<dbReference type="GO" id="GO:0008654">
    <property type="term" value="P:phospholipid biosynthetic process"/>
    <property type="evidence" value="ECO:0007669"/>
    <property type="project" value="UniProtKB-UniRule"/>
</dbReference>
<protein>
    <recommendedName>
        <fullName evidence="10">Glycerol-3-phosphate acyltransferase</fullName>
    </recommendedName>
    <alternativeName>
        <fullName evidence="10">Acyl-PO4 G3P acyltransferase</fullName>
    </alternativeName>
    <alternativeName>
        <fullName evidence="10">Acyl-phosphate--glycerol-3-phosphate acyltransferase</fullName>
    </alternativeName>
    <alternativeName>
        <fullName evidence="10">G3P acyltransferase</fullName>
        <shortName evidence="10">GPAT</shortName>
        <ecNumber evidence="10">2.3.1.275</ecNumber>
    </alternativeName>
    <alternativeName>
        <fullName evidence="10">Lysophosphatidic acid synthase</fullName>
        <shortName evidence="10">LPA synthase</shortName>
    </alternativeName>
</protein>
<dbReference type="GO" id="GO:0005886">
    <property type="term" value="C:plasma membrane"/>
    <property type="evidence" value="ECO:0007669"/>
    <property type="project" value="UniProtKB-SubCell"/>
</dbReference>
<evidence type="ECO:0000256" key="1">
    <source>
        <dbReference type="ARBA" id="ARBA00022475"/>
    </source>
</evidence>
<feature type="transmembrane region" description="Helical" evidence="10">
    <location>
        <begin position="108"/>
        <end position="130"/>
    </location>
</feature>
<evidence type="ECO:0000256" key="3">
    <source>
        <dbReference type="ARBA" id="ARBA00022679"/>
    </source>
</evidence>
<feature type="transmembrane region" description="Helical" evidence="10">
    <location>
        <begin position="76"/>
        <end position="96"/>
    </location>
</feature>
<evidence type="ECO:0000256" key="4">
    <source>
        <dbReference type="ARBA" id="ARBA00022692"/>
    </source>
</evidence>
<dbReference type="EMBL" id="CP001185">
    <property type="protein sequence ID" value="ACJ75174.1"/>
    <property type="molecule type" value="Genomic_DNA"/>
</dbReference>
<dbReference type="STRING" id="484019.THA_703"/>
<dbReference type="UniPathway" id="UPA00085"/>
<keyword evidence="7 10" id="KW-0472">Membrane</keyword>
<dbReference type="Pfam" id="PF02660">
    <property type="entry name" value="G3P_acyltransf"/>
    <property type="match status" value="1"/>
</dbReference>
<proteinExistence type="inferred from homology"/>
<comment type="subunit">
    <text evidence="10">Probably interacts with PlsX.</text>
</comment>
<dbReference type="HAMAP" id="MF_01043">
    <property type="entry name" value="PlsY"/>
    <property type="match status" value="1"/>
</dbReference>
<organism evidence="11 12">
    <name type="scientific">Thermosipho africanus (strain TCF52B)</name>
    <dbReference type="NCBI Taxonomy" id="484019"/>
    <lineage>
        <taxon>Bacteria</taxon>
        <taxon>Thermotogati</taxon>
        <taxon>Thermotogota</taxon>
        <taxon>Thermotogae</taxon>
        <taxon>Thermotogales</taxon>
        <taxon>Fervidobacteriaceae</taxon>
        <taxon>Thermosipho</taxon>
    </lineage>
</organism>
<keyword evidence="8 10" id="KW-0594">Phospholipid biosynthesis</keyword>
<evidence type="ECO:0000256" key="7">
    <source>
        <dbReference type="ARBA" id="ARBA00023136"/>
    </source>
</evidence>
<keyword evidence="1 10" id="KW-1003">Cell membrane</keyword>
<dbReference type="OrthoDB" id="9777124at2"/>
<feature type="transmembrane region" description="Helical" evidence="10">
    <location>
        <begin position="165"/>
        <end position="181"/>
    </location>
</feature>
<dbReference type="InterPro" id="IPR003811">
    <property type="entry name" value="G3P_acylTferase_PlsY"/>
</dbReference>
<dbReference type="PANTHER" id="PTHR30309">
    <property type="entry name" value="INNER MEMBRANE PROTEIN YGIH"/>
    <property type="match status" value="1"/>
</dbReference>
<evidence type="ECO:0000313" key="11">
    <source>
        <dbReference type="EMBL" id="ACJ75174.1"/>
    </source>
</evidence>
<dbReference type="AlphaFoldDB" id="B7IGG0"/>
<dbReference type="HOGENOM" id="CLU_081254_6_1_0"/>
<accession>B7IGG0</accession>
<evidence type="ECO:0000256" key="6">
    <source>
        <dbReference type="ARBA" id="ARBA00023098"/>
    </source>
</evidence>
<comment type="similarity">
    <text evidence="10">Belongs to the PlsY family.</text>
</comment>
<keyword evidence="5 10" id="KW-1133">Transmembrane helix</keyword>
<keyword evidence="2 10" id="KW-0444">Lipid biosynthesis</keyword>
<feature type="transmembrane region" description="Helical" evidence="10">
    <location>
        <begin position="142"/>
        <end position="159"/>
    </location>
</feature>
<gene>
    <name evidence="10" type="primary">plsY</name>
    <name evidence="11" type="ordered locus">THA_703</name>
</gene>
<dbReference type="Proteomes" id="UP000002453">
    <property type="component" value="Chromosome"/>
</dbReference>
<dbReference type="PANTHER" id="PTHR30309:SF1">
    <property type="entry name" value="GLYCEROL-3-PHOSPHATE ACYLTRANSFERASE 1"/>
    <property type="match status" value="1"/>
</dbReference>
<evidence type="ECO:0000256" key="8">
    <source>
        <dbReference type="ARBA" id="ARBA00023209"/>
    </source>
</evidence>
<dbReference type="GO" id="GO:0043772">
    <property type="term" value="F:acyl-phosphate glycerol-3-phosphate acyltransferase activity"/>
    <property type="evidence" value="ECO:0007669"/>
    <property type="project" value="UniProtKB-UniRule"/>
</dbReference>
<dbReference type="EC" id="2.3.1.275" evidence="10"/>
<comment type="subcellular location">
    <subcellularLocation>
        <location evidence="10">Cell inner membrane</location>
        <topology evidence="10">Multi-pass membrane protein</topology>
    </subcellularLocation>
</comment>
<keyword evidence="10" id="KW-0997">Cell inner membrane</keyword>
<keyword evidence="4 10" id="KW-0812">Transmembrane</keyword>
<evidence type="ECO:0000256" key="10">
    <source>
        <dbReference type="HAMAP-Rule" id="MF_01043"/>
    </source>
</evidence>
<comment type="function">
    <text evidence="10">Catalyzes the transfer of an acyl group from acyl-phosphate (acyl-PO(4)) to glycerol-3-phosphate (G3P) to form lysophosphatidic acid (LPA). This enzyme utilizes acyl-phosphate as fatty acyl donor, but not acyl-CoA or acyl-ACP.</text>
</comment>
<dbReference type="SMART" id="SM01207">
    <property type="entry name" value="G3P_acyltransf"/>
    <property type="match status" value="1"/>
</dbReference>
<dbReference type="RefSeq" id="WP_004104590.1">
    <property type="nucleotide sequence ID" value="NC_011653.1"/>
</dbReference>
<evidence type="ECO:0000256" key="2">
    <source>
        <dbReference type="ARBA" id="ARBA00022516"/>
    </source>
</evidence>
<comment type="catalytic activity">
    <reaction evidence="10">
        <text>an acyl phosphate + sn-glycerol 3-phosphate = a 1-acyl-sn-glycero-3-phosphate + phosphate</text>
        <dbReference type="Rhea" id="RHEA:34075"/>
        <dbReference type="ChEBI" id="CHEBI:43474"/>
        <dbReference type="ChEBI" id="CHEBI:57597"/>
        <dbReference type="ChEBI" id="CHEBI:57970"/>
        <dbReference type="ChEBI" id="CHEBI:59918"/>
        <dbReference type="EC" id="2.3.1.275"/>
    </reaction>
</comment>
<dbReference type="KEGG" id="taf:THA_703"/>
<evidence type="ECO:0000313" key="12">
    <source>
        <dbReference type="Proteomes" id="UP000002453"/>
    </source>
</evidence>
<reference evidence="11 12" key="1">
    <citation type="journal article" date="2009" name="J. Bacteriol.">
        <title>The genome of Thermosipho africanus TCF52B: lateral genetic connections to the Firmicutes and Archaea.</title>
        <authorList>
            <person name="Nesboe C.L."/>
            <person name="Bapteste E."/>
            <person name="Curtis B."/>
            <person name="Dahle H."/>
            <person name="Lopez P."/>
            <person name="Macleod D."/>
            <person name="Dlutek M."/>
            <person name="Bowman S."/>
            <person name="Zhaxybayeva O."/>
            <person name="Birkeland N.-K."/>
            <person name="Doolittle W.F."/>
        </authorList>
    </citation>
    <scope>NUCLEOTIDE SEQUENCE [LARGE SCALE GENOMIC DNA]</scope>
    <source>
        <strain evidence="11 12">TCF52B</strain>
    </source>
</reference>
<sequence length="196" mass="22786">MFEFFIVILQFLSGSMMYSYLLGKICGVDIRVLGDGNPGVSNLWKMKGWKFGLIGLFLDFSKGFFPVILFKDHLNYWVYIIALSFSVLGHAFSPFLNFKGGKAITTSFGVWTAATIWKAPIIMGSVLVILKTIFKNKKSSDFDFLIFLFGFLSLIPYIMYEKSLYLYYLYFFNFFVVILKHRKEIKNIWRDLLGRI</sequence>